<dbReference type="PANTHER" id="PTHR12975">
    <property type="entry name" value="TRANSPORT PROTEIN TRAPP"/>
    <property type="match status" value="1"/>
</dbReference>
<name>A0A0G2EFB9_PHACM</name>
<feature type="region of interest" description="Disordered" evidence="1">
    <location>
        <begin position="723"/>
        <end position="742"/>
    </location>
</feature>
<evidence type="ECO:0000313" key="3">
    <source>
        <dbReference type="Proteomes" id="UP000053317"/>
    </source>
</evidence>
<dbReference type="PANTHER" id="PTHR12975:SF6">
    <property type="entry name" value="TRAFFICKING PROTEIN PARTICLE COMPLEX SUBUNIT 8"/>
    <property type="match status" value="1"/>
</dbReference>
<proteinExistence type="predicted"/>
<dbReference type="OrthoDB" id="203724at2759"/>
<gene>
    <name evidence="2" type="ORF">UCRPC4_g03845</name>
</gene>
<dbReference type="Pfam" id="PF12739">
    <property type="entry name" value="TRAPPC-Trs85"/>
    <property type="match status" value="1"/>
</dbReference>
<dbReference type="EMBL" id="LCWF01000087">
    <property type="protein sequence ID" value="KKY21149.1"/>
    <property type="molecule type" value="Genomic_DNA"/>
</dbReference>
<comment type="caution">
    <text evidence="2">The sequence shown here is derived from an EMBL/GenBank/DDBJ whole genome shotgun (WGS) entry which is preliminary data.</text>
</comment>
<organism evidence="2 3">
    <name type="scientific">Phaeomoniella chlamydospora</name>
    <name type="common">Phaeoacremonium chlamydosporum</name>
    <dbReference type="NCBI Taxonomy" id="158046"/>
    <lineage>
        <taxon>Eukaryota</taxon>
        <taxon>Fungi</taxon>
        <taxon>Dikarya</taxon>
        <taxon>Ascomycota</taxon>
        <taxon>Pezizomycotina</taxon>
        <taxon>Eurotiomycetes</taxon>
        <taxon>Chaetothyriomycetidae</taxon>
        <taxon>Phaeomoniellales</taxon>
        <taxon>Phaeomoniellaceae</taxon>
        <taxon>Phaeomoniella</taxon>
    </lineage>
</organism>
<dbReference type="AlphaFoldDB" id="A0A0G2EFB9"/>
<sequence length="742" mass="82829">MSSSEDAERVQSPPLPVSGESISVSRLRQAVSDGLSNDSVSSLPNTVPSVSSPTPATSIIPERITRSLSPTGRVRLDRSSIGSTLINQIDDSDNTRTIIIRGFSPVVAVYASPDTDELAKRKGFRHGFTELIRPFGEKLPGKIVVRDSVGASRAWDDFTVKFVDLPQIVDAAHQLRDTPPESTFGLLEEDIEEHVEKGLDEENEDYFTNSFNKRDSAPASPWYQLFLRRLITGSPVSTHETFSHPVTCVIAISSQNDSPIESLRQLYMQTSQGSKVLPPWGNPEYLRYYVLVHDEDRDDLAKSNALFDQMKRHFGLHCHMLRLRSVQAVLPEADIVPTVQCEWLTPSEDLNRIRKPHDLMDVEKSEPHIFESDGAAIKTFVRELVAQSVVPHMENRIALWNEQVASRRRGLSGRFMSISKRWTGFGSSRNVSSLTSGSGGTSGNYDSLQGFYGAEAPEAILRKMADYSFMLRDYKLAASTYDMLRSDFNNDKAWRYLAGANEMCVISNLLNPLAAASKIKVENLDQMLETATYSYLTRCSDPHNTLRCIAICVELLRTRSKGGAQLSAKWAIRVLELNLMGSVGRTLASERVAACFMAHIGSGPSGWGSRQRKAAFWYVMAAEAWLKLGKATVAALCLEQADWLYKNVSKSEHVLPYPEMQAFLDQLRLAVKMKTTSGDPASEAHFETERDTLLPEEVSEKLDTRQHRRSLIAPVNNTYDVGPLSPTHLMKDTKISRNDDFE</sequence>
<evidence type="ECO:0000313" key="2">
    <source>
        <dbReference type="EMBL" id="KKY21149.1"/>
    </source>
</evidence>
<feature type="compositionally biased region" description="Low complexity" evidence="1">
    <location>
        <begin position="39"/>
        <end position="57"/>
    </location>
</feature>
<feature type="region of interest" description="Disordered" evidence="1">
    <location>
        <begin position="1"/>
        <end position="57"/>
    </location>
</feature>
<reference evidence="2 3" key="1">
    <citation type="submission" date="2015-05" db="EMBL/GenBank/DDBJ databases">
        <title>Distinctive expansion of gene families associated with plant cell wall degradation and secondary metabolism in the genomes of grapevine trunk pathogens.</title>
        <authorList>
            <person name="Lawrence D.P."/>
            <person name="Travadon R."/>
            <person name="Rolshausen P.E."/>
            <person name="Baumgartner K."/>
        </authorList>
    </citation>
    <scope>NUCLEOTIDE SEQUENCE [LARGE SCALE GENOMIC DNA]</scope>
    <source>
        <strain evidence="2">UCRPC4</strain>
    </source>
</reference>
<accession>A0A0G2EFB9</accession>
<dbReference type="GO" id="GO:1990072">
    <property type="term" value="C:TRAPPIII protein complex"/>
    <property type="evidence" value="ECO:0007669"/>
    <property type="project" value="TreeGrafter"/>
</dbReference>
<evidence type="ECO:0000256" key="1">
    <source>
        <dbReference type="SAM" id="MobiDB-lite"/>
    </source>
</evidence>
<dbReference type="InterPro" id="IPR024420">
    <property type="entry name" value="TRAPP_III_complex_Trs85"/>
</dbReference>
<keyword evidence="3" id="KW-1185">Reference proteome</keyword>
<feature type="compositionally biased region" description="Basic and acidic residues" evidence="1">
    <location>
        <begin position="729"/>
        <end position="742"/>
    </location>
</feature>
<dbReference type="Proteomes" id="UP000053317">
    <property type="component" value="Unassembled WGS sequence"/>
</dbReference>
<reference evidence="2 3" key="2">
    <citation type="submission" date="2015-05" db="EMBL/GenBank/DDBJ databases">
        <authorList>
            <person name="Morales-Cruz A."/>
            <person name="Amrine K.C."/>
            <person name="Cantu D."/>
        </authorList>
    </citation>
    <scope>NUCLEOTIDE SEQUENCE [LARGE SCALE GENOMIC DNA]</scope>
    <source>
        <strain evidence="2">UCRPC4</strain>
    </source>
</reference>
<protein>
    <submittedName>
        <fullName evidence="2">Putative trapp complex protein trs85</fullName>
    </submittedName>
</protein>